<dbReference type="Gene3D" id="3.10.105.10">
    <property type="entry name" value="Dipeptide-binding Protein, Domain 3"/>
    <property type="match status" value="1"/>
</dbReference>
<dbReference type="InterPro" id="IPR000914">
    <property type="entry name" value="SBP_5_dom"/>
</dbReference>
<reference evidence="8" key="1">
    <citation type="journal article" date="2019" name="Int. J. Syst. Evol. Microbiol.">
        <title>The Global Catalogue of Microorganisms (GCM) 10K type strain sequencing project: providing services to taxonomists for standard genome sequencing and annotation.</title>
        <authorList>
            <consortium name="The Broad Institute Genomics Platform"/>
            <consortium name="The Broad Institute Genome Sequencing Center for Infectious Disease"/>
            <person name="Wu L."/>
            <person name="Ma J."/>
        </authorList>
    </citation>
    <scope>NUCLEOTIDE SEQUENCE [LARGE SCALE GENOMIC DNA]</scope>
    <source>
        <strain evidence="8">JCM 18054</strain>
    </source>
</reference>
<dbReference type="InterPro" id="IPR039424">
    <property type="entry name" value="SBP_5"/>
</dbReference>
<dbReference type="Gene3D" id="3.40.190.10">
    <property type="entry name" value="Periplasmic binding protein-like II"/>
    <property type="match status" value="1"/>
</dbReference>
<dbReference type="InterPro" id="IPR030678">
    <property type="entry name" value="Peptide/Ni-bd"/>
</dbReference>
<sequence length="527" mass="56679">MKGNGASLVRRRPHPGKPRWRKAAAAFAVGLAVVSLTAACGGGTGSGSADRVLNIGFPVPPESMDPAKLSTDASLYANLAYDPLIYRAPDGSLQPRLATSWNYVGTGNKLFELKLRSDVRFSDGSPLTADVVKTNIEHFKKTSSSASLLAAVASIEAPDPLTVRVSLSQPNPILPVLFTQDFLAGNVASGPALAQPDTLATQSAGAGPYVLDPATTVSKDHYTYVPNPQYWNKNAVHYDRVVVKVLTNANTALAAIKTGQVDVLRADYTTADAAKSAGLQIAQTPLSFIGLNLTDRAGQLVPALGDVRVRQALNYAVDRQKITKALFGEYGTPTEQIQLPGEDGYNPQDFYGHDPAKARQLLAEAGYPNGFTLPVLTRTTRGTDLIIQAMADDLKQFGVQVQLTTQPDFQKYTQDLTSGKYPAYGVLAGALPIYAMGQLLFLPNASVYNPQKSSDDQLQSLYEQASVADDANRARLDQQVVRRLVELAWLVPVVFTPNLYYSRPMVGGVEATAKEPKANPVEWFPKS</sequence>
<feature type="chain" id="PRO_5045435382" evidence="5">
    <location>
        <begin position="39"/>
        <end position="527"/>
    </location>
</feature>
<feature type="signal peptide" evidence="5">
    <location>
        <begin position="1"/>
        <end position="38"/>
    </location>
</feature>
<comment type="similarity">
    <text evidence="2">Belongs to the bacterial solute-binding protein 5 family.</text>
</comment>
<dbReference type="PANTHER" id="PTHR30290">
    <property type="entry name" value="PERIPLASMIC BINDING COMPONENT OF ABC TRANSPORTER"/>
    <property type="match status" value="1"/>
</dbReference>
<keyword evidence="8" id="KW-1185">Reference proteome</keyword>
<dbReference type="EMBL" id="BAABIB010000075">
    <property type="protein sequence ID" value="GAA5165084.1"/>
    <property type="molecule type" value="Genomic_DNA"/>
</dbReference>
<evidence type="ECO:0000256" key="2">
    <source>
        <dbReference type="ARBA" id="ARBA00005695"/>
    </source>
</evidence>
<gene>
    <name evidence="7" type="ORF">GCM10023214_35430</name>
</gene>
<name>A0ABP9QP97_9PSEU</name>
<evidence type="ECO:0000313" key="7">
    <source>
        <dbReference type="EMBL" id="GAA5165084.1"/>
    </source>
</evidence>
<accession>A0ABP9QP97</accession>
<keyword evidence="4 5" id="KW-0732">Signal</keyword>
<comment type="subcellular location">
    <subcellularLocation>
        <location evidence="1">Cell envelope</location>
    </subcellularLocation>
</comment>
<evidence type="ECO:0000256" key="5">
    <source>
        <dbReference type="SAM" id="SignalP"/>
    </source>
</evidence>
<feature type="domain" description="Solute-binding protein family 5" evidence="6">
    <location>
        <begin position="93"/>
        <end position="426"/>
    </location>
</feature>
<dbReference type="RefSeq" id="WP_346054274.1">
    <property type="nucleotide sequence ID" value="NZ_BAABIB010000075.1"/>
</dbReference>
<evidence type="ECO:0000256" key="4">
    <source>
        <dbReference type="ARBA" id="ARBA00022729"/>
    </source>
</evidence>
<protein>
    <submittedName>
        <fullName evidence="7">ABC transporter substrate-binding protein</fullName>
    </submittedName>
</protein>
<comment type="caution">
    <text evidence="7">The sequence shown here is derived from an EMBL/GenBank/DDBJ whole genome shotgun (WGS) entry which is preliminary data.</text>
</comment>
<dbReference type="Proteomes" id="UP001500192">
    <property type="component" value="Unassembled WGS sequence"/>
</dbReference>
<evidence type="ECO:0000313" key="8">
    <source>
        <dbReference type="Proteomes" id="UP001500192"/>
    </source>
</evidence>
<dbReference type="SUPFAM" id="SSF53850">
    <property type="entry name" value="Periplasmic binding protein-like II"/>
    <property type="match status" value="1"/>
</dbReference>
<keyword evidence="3" id="KW-0813">Transport</keyword>
<dbReference type="Pfam" id="PF00496">
    <property type="entry name" value="SBP_bac_5"/>
    <property type="match status" value="1"/>
</dbReference>
<evidence type="ECO:0000256" key="3">
    <source>
        <dbReference type="ARBA" id="ARBA00022448"/>
    </source>
</evidence>
<organism evidence="7 8">
    <name type="scientific">Amycolatopsis dongchuanensis</name>
    <dbReference type="NCBI Taxonomy" id="1070866"/>
    <lineage>
        <taxon>Bacteria</taxon>
        <taxon>Bacillati</taxon>
        <taxon>Actinomycetota</taxon>
        <taxon>Actinomycetes</taxon>
        <taxon>Pseudonocardiales</taxon>
        <taxon>Pseudonocardiaceae</taxon>
        <taxon>Amycolatopsis</taxon>
    </lineage>
</organism>
<evidence type="ECO:0000259" key="6">
    <source>
        <dbReference type="Pfam" id="PF00496"/>
    </source>
</evidence>
<proteinExistence type="inferred from homology"/>
<evidence type="ECO:0000256" key="1">
    <source>
        <dbReference type="ARBA" id="ARBA00004196"/>
    </source>
</evidence>
<dbReference type="PIRSF" id="PIRSF002741">
    <property type="entry name" value="MppA"/>
    <property type="match status" value="1"/>
</dbReference>
<dbReference type="PANTHER" id="PTHR30290:SF10">
    <property type="entry name" value="PERIPLASMIC OLIGOPEPTIDE-BINDING PROTEIN-RELATED"/>
    <property type="match status" value="1"/>
</dbReference>